<feature type="binding site" evidence="6">
    <location>
        <position position="454"/>
    </location>
    <ligand>
        <name>Mn(2+)</name>
        <dbReference type="ChEBI" id="CHEBI:29035"/>
    </ligand>
</feature>
<evidence type="ECO:0000259" key="7">
    <source>
        <dbReference type="Pfam" id="PF02610"/>
    </source>
</evidence>
<keyword evidence="2 6" id="KW-0054">Arabinose catabolism</keyword>
<comment type="cofactor">
    <cofactor evidence="6">
        <name>Mn(2+)</name>
        <dbReference type="ChEBI" id="CHEBI:29035"/>
    </cofactor>
    <text evidence="6">Binds 1 Mn(2+) ion per subunit.</text>
</comment>
<keyword evidence="3 6" id="KW-0464">Manganese</keyword>
<protein>
    <recommendedName>
        <fullName evidence="6">L-arabinose isomerase</fullName>
        <ecNumber evidence="6">5.3.1.4</ecNumber>
    </recommendedName>
</protein>
<dbReference type="InterPro" id="IPR024664">
    <property type="entry name" value="Ara_Isoase_C"/>
</dbReference>
<comment type="similarity">
    <text evidence="6">Belongs to the arabinose isomerase family.</text>
</comment>
<dbReference type="InterPro" id="IPR003762">
    <property type="entry name" value="Lara_isomerase"/>
</dbReference>
<feature type="domain" description="L-arabinose isomerase central" evidence="9">
    <location>
        <begin position="182"/>
        <end position="329"/>
    </location>
</feature>
<evidence type="ECO:0000313" key="10">
    <source>
        <dbReference type="EMBL" id="QJW91190.1"/>
    </source>
</evidence>
<dbReference type="InterPro" id="IPR004216">
    <property type="entry name" value="Fuc/Ara_isomerase_C"/>
</dbReference>
<evidence type="ECO:0000313" key="11">
    <source>
        <dbReference type="Proteomes" id="UP000502756"/>
    </source>
</evidence>
<comment type="pathway">
    <text evidence="6">Carbohydrate degradation; L-arabinose degradation via L-ribulose; D-xylulose 5-phosphate from L-arabinose (bacterial route): step 1/3.</text>
</comment>
<dbReference type="SUPFAM" id="SSF53743">
    <property type="entry name" value="FucI/AraA N-terminal and middle domains"/>
    <property type="match status" value="1"/>
</dbReference>
<evidence type="ECO:0000256" key="1">
    <source>
        <dbReference type="ARBA" id="ARBA00022723"/>
    </source>
</evidence>
<feature type="domain" description="L-arabinose isomerase C-terminal" evidence="8">
    <location>
        <begin position="333"/>
        <end position="476"/>
    </location>
</feature>
<dbReference type="InterPro" id="IPR055389">
    <property type="entry name" value="AraA_N"/>
</dbReference>
<dbReference type="InterPro" id="IPR055390">
    <property type="entry name" value="AraA_central"/>
</dbReference>
<reference evidence="10 11" key="1">
    <citation type="submission" date="2020-05" db="EMBL/GenBank/DDBJ databases">
        <title>Genome sequencing of Spirosoma sp. TS118.</title>
        <authorList>
            <person name="Lee J.-H."/>
            <person name="Jeong S."/>
            <person name="Zhao L."/>
            <person name="Jung J.-H."/>
            <person name="Kim M.-K."/>
            <person name="Lim S."/>
        </authorList>
    </citation>
    <scope>NUCLEOTIDE SEQUENCE [LARGE SCALE GENOMIC DNA]</scope>
    <source>
        <strain evidence="10 11">TS118</strain>
    </source>
</reference>
<comment type="catalytic activity">
    <reaction evidence="6">
        <text>beta-L-arabinopyranose = L-ribulose</text>
        <dbReference type="Rhea" id="RHEA:14821"/>
        <dbReference type="ChEBI" id="CHEBI:16880"/>
        <dbReference type="ChEBI" id="CHEBI:40886"/>
        <dbReference type="EC" id="5.3.1.4"/>
    </reaction>
</comment>
<dbReference type="Pfam" id="PF11762">
    <property type="entry name" value="Arabinose_Iso_C"/>
    <property type="match status" value="1"/>
</dbReference>
<dbReference type="GO" id="GO:0008733">
    <property type="term" value="F:L-arabinose isomerase activity"/>
    <property type="evidence" value="ECO:0007669"/>
    <property type="project" value="UniProtKB-UniRule"/>
</dbReference>
<keyword evidence="4 6" id="KW-0413">Isomerase</keyword>
<dbReference type="KEGG" id="stae:HNV11_18315"/>
<organism evidence="10 11">
    <name type="scientific">Spirosoma taeanense</name>
    <dbReference type="NCBI Taxonomy" id="2735870"/>
    <lineage>
        <taxon>Bacteria</taxon>
        <taxon>Pseudomonadati</taxon>
        <taxon>Bacteroidota</taxon>
        <taxon>Cytophagia</taxon>
        <taxon>Cytophagales</taxon>
        <taxon>Cytophagaceae</taxon>
        <taxon>Spirosoma</taxon>
    </lineage>
</organism>
<dbReference type="HAMAP" id="MF_00519">
    <property type="entry name" value="Arabinose_Isome"/>
    <property type="match status" value="1"/>
</dbReference>
<dbReference type="Pfam" id="PF02610">
    <property type="entry name" value="AraA_N"/>
    <property type="match status" value="1"/>
</dbReference>
<proteinExistence type="inferred from homology"/>
<keyword evidence="11" id="KW-1185">Reference proteome</keyword>
<evidence type="ECO:0000256" key="4">
    <source>
        <dbReference type="ARBA" id="ARBA00023235"/>
    </source>
</evidence>
<evidence type="ECO:0000256" key="2">
    <source>
        <dbReference type="ARBA" id="ARBA00022935"/>
    </source>
</evidence>
<dbReference type="Pfam" id="PF24856">
    <property type="entry name" value="AraA_central"/>
    <property type="match status" value="1"/>
</dbReference>
<dbReference type="RefSeq" id="WP_171741037.1">
    <property type="nucleotide sequence ID" value="NZ_CP053435.1"/>
</dbReference>
<dbReference type="UniPathway" id="UPA00145">
    <property type="reaction ID" value="UER00565"/>
</dbReference>
<feature type="binding site" evidence="6">
    <location>
        <position position="311"/>
    </location>
    <ligand>
        <name>Mn(2+)</name>
        <dbReference type="ChEBI" id="CHEBI:29035"/>
    </ligand>
</feature>
<evidence type="ECO:0000256" key="5">
    <source>
        <dbReference type="ARBA" id="ARBA00023277"/>
    </source>
</evidence>
<dbReference type="PANTHER" id="PTHR38464">
    <property type="entry name" value="L-ARABINOSE ISOMERASE"/>
    <property type="match status" value="1"/>
</dbReference>
<dbReference type="GO" id="GO:0005829">
    <property type="term" value="C:cytosol"/>
    <property type="evidence" value="ECO:0007669"/>
    <property type="project" value="TreeGrafter"/>
</dbReference>
<feature type="binding site" evidence="6">
    <location>
        <position position="338"/>
    </location>
    <ligand>
        <name>Mn(2+)</name>
        <dbReference type="ChEBI" id="CHEBI:29035"/>
    </ligand>
</feature>
<gene>
    <name evidence="6 10" type="primary">araA</name>
    <name evidence="10" type="ORF">HNV11_18315</name>
</gene>
<dbReference type="EC" id="5.3.1.4" evidence="6"/>
<dbReference type="GO" id="GO:0019569">
    <property type="term" value="P:L-arabinose catabolic process to D-xylulose 5-phosphate"/>
    <property type="evidence" value="ECO:0007669"/>
    <property type="project" value="UniProtKB-UniRule"/>
</dbReference>
<evidence type="ECO:0000256" key="3">
    <source>
        <dbReference type="ARBA" id="ARBA00023211"/>
    </source>
</evidence>
<evidence type="ECO:0000256" key="6">
    <source>
        <dbReference type="HAMAP-Rule" id="MF_00519"/>
    </source>
</evidence>
<dbReference type="InterPro" id="IPR009015">
    <property type="entry name" value="Fucose_isomerase_N/cen_sf"/>
</dbReference>
<keyword evidence="1 6" id="KW-0479">Metal-binding</keyword>
<dbReference type="PIRSF" id="PIRSF001478">
    <property type="entry name" value="L-ara_isomerase"/>
    <property type="match status" value="1"/>
</dbReference>
<keyword evidence="5 6" id="KW-0119">Carbohydrate metabolism</keyword>
<evidence type="ECO:0000259" key="8">
    <source>
        <dbReference type="Pfam" id="PF11762"/>
    </source>
</evidence>
<comment type="function">
    <text evidence="6">Catalyzes the conversion of L-arabinose to L-ribulose.</text>
</comment>
<dbReference type="Proteomes" id="UP000502756">
    <property type="component" value="Chromosome"/>
</dbReference>
<dbReference type="NCBIfam" id="NF002795">
    <property type="entry name" value="PRK02929.1"/>
    <property type="match status" value="1"/>
</dbReference>
<dbReference type="CDD" id="cd03557">
    <property type="entry name" value="L-arabinose_isomerase"/>
    <property type="match status" value="1"/>
</dbReference>
<feature type="binding site" evidence="6">
    <location>
        <position position="355"/>
    </location>
    <ligand>
        <name>Mn(2+)</name>
        <dbReference type="ChEBI" id="CHEBI:29035"/>
    </ligand>
</feature>
<sequence length="501" mass="55634">MRNLKQFEIWFVTGSQHLYGEETLRQVDAHSQTIAQFLTKAAAMPVQVIFKPVVKTPDEIYAICQEANVAPNCIGIITWMHTFSPAKMWIRGLTILHKPLLHLHTQFNRDIPWGNIDMDFMNLNQSAHGDREFGFMMTRMHQSRPGLNRKVVVGFWQDEAVVQNIAAWARVAVGAHELKTLKVARFGDNMRQVAVTEGNKVAAEMTFGMSVNTYGIGDLVAVINQVTDADVDRLVTEYADTYTLMESLRKGGNQHLSLRDAARIEIGMRAFLEDGGFGAFSDTFEDLHGMKQLPGIASQRLMAEGYGFGGEGDWKTAAMVRILKVMSTGLPGGNSFMEDYTYHFDPMNPLVLGSHMLEICPSIAAGKPSCEVHPLGIGGKEDPVRLVFNASAGPALNVSLIDLGHRFRLLVNEVEAVEVTEALPKLPVARALWKPMPDMATGCAAWILAGGAHHTVYSQNLTTEHIEDLADIFGVELVVIDRNTNLRQLKNELRWSEASYR</sequence>
<dbReference type="InterPro" id="IPR038583">
    <property type="entry name" value="AraA_N_sf"/>
</dbReference>
<evidence type="ECO:0000259" key="9">
    <source>
        <dbReference type="Pfam" id="PF24856"/>
    </source>
</evidence>
<dbReference type="PANTHER" id="PTHR38464:SF1">
    <property type="entry name" value="L-ARABINOSE ISOMERASE"/>
    <property type="match status" value="1"/>
</dbReference>
<name>A0A6M5YD00_9BACT</name>
<feature type="domain" description="L-arabinose isomerase N-terminal" evidence="7">
    <location>
        <begin position="8"/>
        <end position="178"/>
    </location>
</feature>
<dbReference type="AlphaFoldDB" id="A0A6M5YD00"/>
<dbReference type="Gene3D" id="3.40.50.10940">
    <property type="match status" value="1"/>
</dbReference>
<dbReference type="EMBL" id="CP053435">
    <property type="protein sequence ID" value="QJW91190.1"/>
    <property type="molecule type" value="Genomic_DNA"/>
</dbReference>
<accession>A0A6M5YD00</accession>
<dbReference type="SUPFAM" id="SSF50443">
    <property type="entry name" value="FucI/AraA C-terminal domain-like"/>
    <property type="match status" value="1"/>
</dbReference>
<dbReference type="GO" id="GO:0030145">
    <property type="term" value="F:manganese ion binding"/>
    <property type="evidence" value="ECO:0007669"/>
    <property type="project" value="UniProtKB-UniRule"/>
</dbReference>